<name>A0ABW6QHJ5_9ACTN</name>
<dbReference type="RefSeq" id="WP_388241064.1">
    <property type="nucleotide sequence ID" value="NZ_JBHVZQ010000058.1"/>
</dbReference>
<dbReference type="InterPro" id="IPR007278">
    <property type="entry name" value="DUF397"/>
</dbReference>
<evidence type="ECO:0000259" key="2">
    <source>
        <dbReference type="Pfam" id="PF04149"/>
    </source>
</evidence>
<dbReference type="Pfam" id="PF04149">
    <property type="entry name" value="DUF397"/>
    <property type="match status" value="1"/>
</dbReference>
<sequence>MRGGGERSDERTGTDTCGSGEGGDYVEVAACSHTVRVRDSKDVTRPGPAVARNAWGTFAGYAVEEIR</sequence>
<comment type="caution">
    <text evidence="3">The sequence shown here is derived from an EMBL/GenBank/DDBJ whole genome shotgun (WGS) entry which is preliminary data.</text>
</comment>
<evidence type="ECO:0000313" key="4">
    <source>
        <dbReference type="Proteomes" id="UP001601627"/>
    </source>
</evidence>
<protein>
    <submittedName>
        <fullName evidence="3">DUF397 domain-containing protein</fullName>
    </submittedName>
</protein>
<feature type="domain" description="DUF397" evidence="2">
    <location>
        <begin position="18"/>
        <end position="59"/>
    </location>
</feature>
<dbReference type="Proteomes" id="UP001601627">
    <property type="component" value="Unassembled WGS sequence"/>
</dbReference>
<accession>A0ABW6QHJ5</accession>
<reference evidence="3 4" key="1">
    <citation type="submission" date="2024-09" db="EMBL/GenBank/DDBJ databases">
        <title>The Natural Products Discovery Center: Release of the First 8490 Sequenced Strains for Exploring Actinobacteria Biosynthetic Diversity.</title>
        <authorList>
            <person name="Kalkreuter E."/>
            <person name="Kautsar S.A."/>
            <person name="Yang D."/>
            <person name="Bader C.D."/>
            <person name="Teijaro C.N."/>
            <person name="Fluegel L."/>
            <person name="Davis C.M."/>
            <person name="Simpson J.R."/>
            <person name="Lauterbach L."/>
            <person name="Steele A.D."/>
            <person name="Gui C."/>
            <person name="Meng S."/>
            <person name="Li G."/>
            <person name="Viehrig K."/>
            <person name="Ye F."/>
            <person name="Su P."/>
            <person name="Kiefer A.F."/>
            <person name="Nichols A."/>
            <person name="Cepeda A.J."/>
            <person name="Yan W."/>
            <person name="Fan B."/>
            <person name="Jiang Y."/>
            <person name="Adhikari A."/>
            <person name="Zheng C.-J."/>
            <person name="Schuster L."/>
            <person name="Cowan T.M."/>
            <person name="Smanski M.J."/>
            <person name="Chevrette M.G."/>
            <person name="De Carvalho L.P.S."/>
            <person name="Shen B."/>
        </authorList>
    </citation>
    <scope>NUCLEOTIDE SEQUENCE [LARGE SCALE GENOMIC DNA]</scope>
    <source>
        <strain evidence="3 4">NPDC058328</strain>
    </source>
</reference>
<evidence type="ECO:0000256" key="1">
    <source>
        <dbReference type="SAM" id="MobiDB-lite"/>
    </source>
</evidence>
<feature type="compositionally biased region" description="Basic and acidic residues" evidence="1">
    <location>
        <begin position="1"/>
        <end position="13"/>
    </location>
</feature>
<feature type="region of interest" description="Disordered" evidence="1">
    <location>
        <begin position="1"/>
        <end position="23"/>
    </location>
</feature>
<keyword evidence="4" id="KW-1185">Reference proteome</keyword>
<dbReference type="EMBL" id="JBHVZQ010000058">
    <property type="protein sequence ID" value="MFF1278487.1"/>
    <property type="molecule type" value="Genomic_DNA"/>
</dbReference>
<organism evidence="3 4">
    <name type="scientific">Streptomyces marokkonensis</name>
    <dbReference type="NCBI Taxonomy" id="324855"/>
    <lineage>
        <taxon>Bacteria</taxon>
        <taxon>Bacillati</taxon>
        <taxon>Actinomycetota</taxon>
        <taxon>Actinomycetes</taxon>
        <taxon>Kitasatosporales</taxon>
        <taxon>Streptomycetaceae</taxon>
        <taxon>Streptomyces</taxon>
    </lineage>
</organism>
<gene>
    <name evidence="3" type="ORF">ACFVZC_34745</name>
</gene>
<evidence type="ECO:0000313" key="3">
    <source>
        <dbReference type="EMBL" id="MFF1278487.1"/>
    </source>
</evidence>
<proteinExistence type="predicted"/>